<dbReference type="Gene3D" id="3.50.4.10">
    <property type="entry name" value="Hepatocyte Growth Factor"/>
    <property type="match status" value="1"/>
</dbReference>
<dbReference type="InterPro" id="IPR008271">
    <property type="entry name" value="Ser/Thr_kinase_AS"/>
</dbReference>
<reference evidence="18 19" key="1">
    <citation type="submission" date="2020-08" db="EMBL/GenBank/DDBJ databases">
        <title>Plant Genome Project.</title>
        <authorList>
            <person name="Zhang R.-G."/>
        </authorList>
    </citation>
    <scope>NUCLEOTIDE SEQUENCE [LARGE SCALE GENOMIC DNA]</scope>
    <source>
        <tissue evidence="18">Rhizome</tissue>
    </source>
</reference>
<keyword evidence="6" id="KW-0418">Kinase</keyword>
<dbReference type="Proteomes" id="UP000734854">
    <property type="component" value="Unassembled WGS sequence"/>
</dbReference>
<keyword evidence="13" id="KW-0472">Membrane</keyword>
<dbReference type="SMART" id="SM00473">
    <property type="entry name" value="PAN_AP"/>
    <property type="match status" value="1"/>
</dbReference>
<comment type="catalytic activity">
    <reaction evidence="10">
        <text>L-threonyl-[protein] + ATP = O-phospho-L-threonyl-[protein] + ADP + H(+)</text>
        <dbReference type="Rhea" id="RHEA:46608"/>
        <dbReference type="Rhea" id="RHEA-COMP:11060"/>
        <dbReference type="Rhea" id="RHEA-COMP:11605"/>
        <dbReference type="ChEBI" id="CHEBI:15378"/>
        <dbReference type="ChEBI" id="CHEBI:30013"/>
        <dbReference type="ChEBI" id="CHEBI:30616"/>
        <dbReference type="ChEBI" id="CHEBI:61977"/>
        <dbReference type="ChEBI" id="CHEBI:456216"/>
        <dbReference type="EC" id="2.7.11.1"/>
    </reaction>
</comment>
<dbReference type="PROSITE" id="PS50011">
    <property type="entry name" value="PROTEIN_KINASE_DOM"/>
    <property type="match status" value="1"/>
</dbReference>
<dbReference type="CDD" id="cd01098">
    <property type="entry name" value="PAN_AP_plant"/>
    <property type="match status" value="1"/>
</dbReference>
<accession>A0A8J5GL18</accession>
<evidence type="ECO:0000256" key="14">
    <source>
        <dbReference type="SAM" id="SignalP"/>
    </source>
</evidence>
<dbReference type="AlphaFoldDB" id="A0A8J5GL18"/>
<dbReference type="InterPro" id="IPR000858">
    <property type="entry name" value="S_locus_glycoprot_dom"/>
</dbReference>
<evidence type="ECO:0000259" key="16">
    <source>
        <dbReference type="PROSITE" id="PS50927"/>
    </source>
</evidence>
<dbReference type="Gene3D" id="2.90.10.10">
    <property type="entry name" value="Bulb-type lectin domain"/>
    <property type="match status" value="1"/>
</dbReference>
<evidence type="ECO:0000313" key="18">
    <source>
        <dbReference type="EMBL" id="KAG6505829.1"/>
    </source>
</evidence>
<evidence type="ECO:0000256" key="11">
    <source>
        <dbReference type="ARBA" id="ARBA00048679"/>
    </source>
</evidence>
<evidence type="ECO:0000256" key="12">
    <source>
        <dbReference type="SAM" id="MobiDB-lite"/>
    </source>
</evidence>
<evidence type="ECO:0000256" key="4">
    <source>
        <dbReference type="ARBA" id="ARBA00022729"/>
    </source>
</evidence>
<evidence type="ECO:0000256" key="10">
    <source>
        <dbReference type="ARBA" id="ARBA00047899"/>
    </source>
</evidence>
<dbReference type="CDD" id="cd00028">
    <property type="entry name" value="B_lectin"/>
    <property type="match status" value="1"/>
</dbReference>
<evidence type="ECO:0000256" key="8">
    <source>
        <dbReference type="ARBA" id="ARBA00023157"/>
    </source>
</evidence>
<dbReference type="SMART" id="SM00108">
    <property type="entry name" value="B_lectin"/>
    <property type="match status" value="1"/>
</dbReference>
<dbReference type="Pfam" id="PF00954">
    <property type="entry name" value="S_locus_glycop"/>
    <property type="match status" value="1"/>
</dbReference>
<dbReference type="Pfam" id="PF08276">
    <property type="entry name" value="PAN_2"/>
    <property type="match status" value="1"/>
</dbReference>
<dbReference type="InterPro" id="IPR003609">
    <property type="entry name" value="Pan_app"/>
</dbReference>
<evidence type="ECO:0000256" key="6">
    <source>
        <dbReference type="ARBA" id="ARBA00022777"/>
    </source>
</evidence>
<dbReference type="InterPro" id="IPR001245">
    <property type="entry name" value="Ser-Thr/Tyr_kinase_cat_dom"/>
</dbReference>
<dbReference type="FunFam" id="3.30.200.20:FF:000195">
    <property type="entry name" value="G-type lectin S-receptor-like serine/threonine-protein kinase"/>
    <property type="match status" value="1"/>
</dbReference>
<evidence type="ECO:0000313" key="19">
    <source>
        <dbReference type="Proteomes" id="UP000734854"/>
    </source>
</evidence>
<dbReference type="SMART" id="SM00220">
    <property type="entry name" value="S_TKc"/>
    <property type="match status" value="1"/>
</dbReference>
<feature type="domain" description="Bulb-type lectin" evidence="16">
    <location>
        <begin position="31"/>
        <end position="156"/>
    </location>
</feature>
<organism evidence="18 19">
    <name type="scientific">Zingiber officinale</name>
    <name type="common">Ginger</name>
    <name type="synonym">Amomum zingiber</name>
    <dbReference type="NCBI Taxonomy" id="94328"/>
    <lineage>
        <taxon>Eukaryota</taxon>
        <taxon>Viridiplantae</taxon>
        <taxon>Streptophyta</taxon>
        <taxon>Embryophyta</taxon>
        <taxon>Tracheophyta</taxon>
        <taxon>Spermatophyta</taxon>
        <taxon>Magnoliopsida</taxon>
        <taxon>Liliopsida</taxon>
        <taxon>Zingiberales</taxon>
        <taxon>Zingiberaceae</taxon>
        <taxon>Zingiber</taxon>
    </lineage>
</organism>
<sequence>MGRRISSSSSSALLLFLLIFSWPACSVSSGADTLSPDRPILDDGVTALVSSRGSFRLGFFSPNGATNRYVGIWYNNISIQTVVWVANRRKPITARSGNLSLTRNGTLILTGEDTSTLSWSSESPASALRNPVARLLDDGNFVVQEVDSNGNDPNSFAWQSFDLPTDTQLPGMALGQKQLRTGAILNINLTAWMSSTDPAPGPYAFGLDVRGDPQIFIWSDTRPYWRGGPWNGRWFSGVPEVKDGTDGVINFNVENDQINYLPIHQSSTIVRWTMASSGQLQLLVWIEAEQRWSLSWYIPKDHCDYMSPCGPNSYCSSNISPPCTCLPAFHPRNQRNWDMLDGSDGCMRRTPLDCLNNTDGFFTQSGTKLPDTSRSTVHANLNLEECKALCWGNCSCTAYAALDVTTGSGCIIWTEDLTDLTVYQSGLGQDLYVRLAAADLALASEALHHHSNRNIIMTVVLPLAILFLACVAYSIWWWKKRSSQLHYEAEEKDMDLPLFDLNTIKDATDDFSVDNKLGEGGFGPVYKGKLGEDQEIAVKRLSKTSTQGVDEFKNEITLIAKLQHRNLVKLLGCCIQGGERLLIYEYMSNGSLDTFLFDEVQTVLLDWRARYNIILGVARGLLYLHHDSRLRIIHRDLKASNILLDNDMNPKISDFGMARIFGGDESESTTKRVVGTYGYMSPEYVMDGIFSIKSDVFSFGVLVLEIISGKKNRDAGQSMSQLNLLGNMWIMWKEGKCLDLIDTKFSHSFSENEVLSRFVRRGEASPRSHQGEAPGFFRRRRGERERGRGFWWTGAAKGKGVRAFCGFSPLATMKLFSFPSSPPEPTKSPALPASSSLPLSPSSFTPVRPSAGRGRSVHIVATSQGERCSFLCLSPAPGKAAGAALLLSFLSSRRSRHEQGGGSSSLFLSQSASTTAACGCHCDRSSGRSSPSFTTKRRAPPPPAGGVTAAGSRCRPFRRPPQLAPAS</sequence>
<protein>
    <recommendedName>
        <fullName evidence="1">non-specific serine/threonine protein kinase</fullName>
        <ecNumber evidence="1">2.7.11.1</ecNumber>
    </recommendedName>
</protein>
<feature type="domain" description="Apple" evidence="17">
    <location>
        <begin position="354"/>
        <end position="436"/>
    </location>
</feature>
<keyword evidence="7" id="KW-0067">ATP-binding</keyword>
<feature type="region of interest" description="Disordered" evidence="12">
    <location>
        <begin position="918"/>
        <end position="967"/>
    </location>
</feature>
<dbReference type="Gene3D" id="3.30.200.20">
    <property type="entry name" value="Phosphorylase Kinase, domain 1"/>
    <property type="match status" value="1"/>
</dbReference>
<comment type="caution">
    <text evidence="18">The sequence shown here is derived from an EMBL/GenBank/DDBJ whole genome shotgun (WGS) entry which is preliminary data.</text>
</comment>
<dbReference type="GO" id="GO:0051707">
    <property type="term" value="P:response to other organism"/>
    <property type="evidence" value="ECO:0007669"/>
    <property type="project" value="UniProtKB-ARBA"/>
</dbReference>
<dbReference type="EMBL" id="JACMSC010000010">
    <property type="protein sequence ID" value="KAG6505829.1"/>
    <property type="molecule type" value="Genomic_DNA"/>
</dbReference>
<dbReference type="GO" id="GO:0004674">
    <property type="term" value="F:protein serine/threonine kinase activity"/>
    <property type="evidence" value="ECO:0007669"/>
    <property type="project" value="UniProtKB-KW"/>
</dbReference>
<name>A0A8J5GL18_ZINOF</name>
<dbReference type="InterPro" id="IPR000719">
    <property type="entry name" value="Prot_kinase_dom"/>
</dbReference>
<comment type="catalytic activity">
    <reaction evidence="11">
        <text>L-seryl-[protein] + ATP = O-phospho-L-seryl-[protein] + ADP + H(+)</text>
        <dbReference type="Rhea" id="RHEA:17989"/>
        <dbReference type="Rhea" id="RHEA-COMP:9863"/>
        <dbReference type="Rhea" id="RHEA-COMP:11604"/>
        <dbReference type="ChEBI" id="CHEBI:15378"/>
        <dbReference type="ChEBI" id="CHEBI:29999"/>
        <dbReference type="ChEBI" id="CHEBI:30616"/>
        <dbReference type="ChEBI" id="CHEBI:83421"/>
        <dbReference type="ChEBI" id="CHEBI:456216"/>
        <dbReference type="EC" id="2.7.11.1"/>
    </reaction>
</comment>
<dbReference type="SUPFAM" id="SSF56112">
    <property type="entry name" value="Protein kinase-like (PK-like)"/>
    <property type="match status" value="1"/>
</dbReference>
<dbReference type="PANTHER" id="PTHR32444:SF183">
    <property type="entry name" value="APPLE DOMAIN-CONTAINING PROTEIN"/>
    <property type="match status" value="1"/>
</dbReference>
<dbReference type="GO" id="GO:0048544">
    <property type="term" value="P:recognition of pollen"/>
    <property type="evidence" value="ECO:0007669"/>
    <property type="project" value="InterPro"/>
</dbReference>
<feature type="compositionally biased region" description="Low complexity" evidence="12">
    <location>
        <begin position="828"/>
        <end position="843"/>
    </location>
</feature>
<keyword evidence="4 14" id="KW-0732">Signal</keyword>
<evidence type="ECO:0000256" key="13">
    <source>
        <dbReference type="SAM" id="Phobius"/>
    </source>
</evidence>
<dbReference type="SUPFAM" id="SSF51110">
    <property type="entry name" value="alpha-D-mannose-specific plant lectins"/>
    <property type="match status" value="1"/>
</dbReference>
<dbReference type="InterPro" id="IPR011009">
    <property type="entry name" value="Kinase-like_dom_sf"/>
</dbReference>
<feature type="chain" id="PRO_5035303304" description="non-specific serine/threonine protein kinase" evidence="14">
    <location>
        <begin position="27"/>
        <end position="967"/>
    </location>
</feature>
<keyword evidence="3" id="KW-0808">Transferase</keyword>
<dbReference type="PANTHER" id="PTHR32444">
    <property type="entry name" value="BULB-TYPE LECTIN DOMAIN-CONTAINING PROTEIN"/>
    <property type="match status" value="1"/>
</dbReference>
<feature type="region of interest" description="Disordered" evidence="12">
    <location>
        <begin position="821"/>
        <end position="856"/>
    </location>
</feature>
<dbReference type="GO" id="GO:0005524">
    <property type="term" value="F:ATP binding"/>
    <property type="evidence" value="ECO:0007669"/>
    <property type="project" value="UniProtKB-KW"/>
</dbReference>
<keyword evidence="9" id="KW-0325">Glycoprotein</keyword>
<feature type="transmembrane region" description="Helical" evidence="13">
    <location>
        <begin position="455"/>
        <end position="478"/>
    </location>
</feature>
<gene>
    <name evidence="18" type="ORF">ZIOFF_038195</name>
</gene>
<evidence type="ECO:0000256" key="3">
    <source>
        <dbReference type="ARBA" id="ARBA00022679"/>
    </source>
</evidence>
<dbReference type="PROSITE" id="PS50927">
    <property type="entry name" value="BULB_LECTIN"/>
    <property type="match status" value="1"/>
</dbReference>
<evidence type="ECO:0000256" key="9">
    <source>
        <dbReference type="ARBA" id="ARBA00023180"/>
    </source>
</evidence>
<evidence type="ECO:0000259" key="15">
    <source>
        <dbReference type="PROSITE" id="PS50011"/>
    </source>
</evidence>
<proteinExistence type="predicted"/>
<feature type="signal peptide" evidence="14">
    <location>
        <begin position="1"/>
        <end position="26"/>
    </location>
</feature>
<dbReference type="InterPro" id="IPR036426">
    <property type="entry name" value="Bulb-type_lectin_dom_sf"/>
</dbReference>
<dbReference type="Pfam" id="PF07714">
    <property type="entry name" value="PK_Tyr_Ser-Thr"/>
    <property type="match status" value="1"/>
</dbReference>
<keyword evidence="5" id="KW-0547">Nucleotide-binding</keyword>
<keyword evidence="2" id="KW-0723">Serine/threonine-protein kinase</keyword>
<evidence type="ECO:0000256" key="5">
    <source>
        <dbReference type="ARBA" id="ARBA00022741"/>
    </source>
</evidence>
<dbReference type="PROSITE" id="PS50948">
    <property type="entry name" value="PAN"/>
    <property type="match status" value="1"/>
</dbReference>
<dbReference type="PROSITE" id="PS00108">
    <property type="entry name" value="PROTEIN_KINASE_ST"/>
    <property type="match status" value="1"/>
</dbReference>
<evidence type="ECO:0000256" key="2">
    <source>
        <dbReference type="ARBA" id="ARBA00022527"/>
    </source>
</evidence>
<dbReference type="FunFam" id="1.10.510.10:FF:000060">
    <property type="entry name" value="G-type lectin S-receptor-like serine/threonine-protein kinase"/>
    <property type="match status" value="1"/>
</dbReference>
<keyword evidence="8" id="KW-1015">Disulfide bond</keyword>
<keyword evidence="13" id="KW-0812">Transmembrane</keyword>
<dbReference type="CDD" id="cd14066">
    <property type="entry name" value="STKc_IRAK"/>
    <property type="match status" value="1"/>
</dbReference>
<dbReference type="Pfam" id="PF01453">
    <property type="entry name" value="B_lectin"/>
    <property type="match status" value="1"/>
</dbReference>
<keyword evidence="19" id="KW-1185">Reference proteome</keyword>
<evidence type="ECO:0000256" key="1">
    <source>
        <dbReference type="ARBA" id="ARBA00012513"/>
    </source>
</evidence>
<evidence type="ECO:0000259" key="17">
    <source>
        <dbReference type="PROSITE" id="PS50948"/>
    </source>
</evidence>
<dbReference type="InterPro" id="IPR001480">
    <property type="entry name" value="Bulb-type_lectin_dom"/>
</dbReference>
<evidence type="ECO:0000256" key="7">
    <source>
        <dbReference type="ARBA" id="ARBA00022840"/>
    </source>
</evidence>
<keyword evidence="13" id="KW-1133">Transmembrane helix</keyword>
<feature type="domain" description="Protein kinase" evidence="15">
    <location>
        <begin position="511"/>
        <end position="777"/>
    </location>
</feature>
<dbReference type="EC" id="2.7.11.1" evidence="1"/>
<dbReference type="Gene3D" id="1.10.510.10">
    <property type="entry name" value="Transferase(Phosphotransferase) domain 1"/>
    <property type="match status" value="1"/>
</dbReference>